<dbReference type="Gene3D" id="3.40.109.10">
    <property type="entry name" value="NADH Oxidase"/>
    <property type="match status" value="1"/>
</dbReference>
<dbReference type="RefSeq" id="WP_262095921.1">
    <property type="nucleotide sequence ID" value="NZ_JAOEGN010000004.1"/>
</dbReference>
<keyword evidence="2" id="KW-0560">Oxidoreductase</keyword>
<dbReference type="Proteomes" id="UP001209076">
    <property type="component" value="Unassembled WGS sequence"/>
</dbReference>
<comment type="similarity">
    <text evidence="1">Belongs to the nitroreductase family.</text>
</comment>
<protein>
    <submittedName>
        <fullName evidence="4">Nitroreductase family protein</fullName>
    </submittedName>
</protein>
<dbReference type="PANTHER" id="PTHR43673">
    <property type="entry name" value="NAD(P)H NITROREDUCTASE YDGI-RELATED"/>
    <property type="match status" value="1"/>
</dbReference>
<evidence type="ECO:0000256" key="1">
    <source>
        <dbReference type="ARBA" id="ARBA00007118"/>
    </source>
</evidence>
<evidence type="ECO:0000313" key="4">
    <source>
        <dbReference type="EMBL" id="MCU0104674.1"/>
    </source>
</evidence>
<dbReference type="SUPFAM" id="SSF55469">
    <property type="entry name" value="FMN-dependent nitroreductase-like"/>
    <property type="match status" value="1"/>
</dbReference>
<evidence type="ECO:0000313" key="5">
    <source>
        <dbReference type="Proteomes" id="UP001209076"/>
    </source>
</evidence>
<sequence>MLVQNNQFTDLILNRRSIRKYKAFQLESKTLESIFEMALRAPSANNLQPWTFRVIQSAEAKAKYSHLFNWNRSQYETSSAMILVFVDTRFASRAEAIYDKAVSMGKMTPEVRERQLNNFKSQNPNPLDIIKIAYLDAGLIAMNLMLAARYYGLDTCPIGGFDKQNAPQAFGLENHEAVMALSIGLADDTGFESVRLGFDQVVKVE</sequence>
<gene>
    <name evidence="4" type="ORF">N7603_03290</name>
</gene>
<dbReference type="EMBL" id="JAOEGN010000004">
    <property type="protein sequence ID" value="MCU0104674.1"/>
    <property type="molecule type" value="Genomic_DNA"/>
</dbReference>
<dbReference type="Pfam" id="PF00881">
    <property type="entry name" value="Nitroreductase"/>
    <property type="match status" value="1"/>
</dbReference>
<proteinExistence type="inferred from homology"/>
<reference evidence="5" key="1">
    <citation type="submission" date="2023-07" db="EMBL/GenBank/DDBJ databases">
        <title>Novel Mycoplasma species identified in domestic and wild animals.</title>
        <authorList>
            <person name="Volokhov D.V."/>
            <person name="Furtak V.A."/>
            <person name="Zagorodnyaya T.A."/>
        </authorList>
    </citation>
    <scope>NUCLEOTIDE SEQUENCE [LARGE SCALE GENOMIC DNA]</scope>
    <source>
        <strain evidence="5">92-19</strain>
    </source>
</reference>
<organism evidence="4 5">
    <name type="scientific">Paracholeplasma vituli</name>
    <dbReference type="NCBI Taxonomy" id="69473"/>
    <lineage>
        <taxon>Bacteria</taxon>
        <taxon>Bacillati</taxon>
        <taxon>Mycoplasmatota</taxon>
        <taxon>Mollicutes</taxon>
        <taxon>Acholeplasmatales</taxon>
        <taxon>Acholeplasmataceae</taxon>
        <taxon>Paracholeplasma</taxon>
    </lineage>
</organism>
<dbReference type="InterPro" id="IPR029479">
    <property type="entry name" value="Nitroreductase"/>
</dbReference>
<keyword evidence="5" id="KW-1185">Reference proteome</keyword>
<accession>A0ABT2PWH9</accession>
<feature type="domain" description="Nitroreductase" evidence="3">
    <location>
        <begin position="12"/>
        <end position="184"/>
    </location>
</feature>
<name>A0ABT2PWH9_9MOLU</name>
<comment type="caution">
    <text evidence="4">The sequence shown here is derived from an EMBL/GenBank/DDBJ whole genome shotgun (WGS) entry which is preliminary data.</text>
</comment>
<evidence type="ECO:0000256" key="2">
    <source>
        <dbReference type="ARBA" id="ARBA00023002"/>
    </source>
</evidence>
<evidence type="ECO:0000259" key="3">
    <source>
        <dbReference type="Pfam" id="PF00881"/>
    </source>
</evidence>
<dbReference type="PANTHER" id="PTHR43673:SF10">
    <property type="entry name" value="NADH DEHYDROGENASE_NAD(P)H NITROREDUCTASE XCC3605-RELATED"/>
    <property type="match status" value="1"/>
</dbReference>
<dbReference type="InterPro" id="IPR000415">
    <property type="entry name" value="Nitroreductase-like"/>
</dbReference>